<dbReference type="KEGG" id="pgv:SL003B_2345"/>
<evidence type="ECO:0000313" key="3">
    <source>
        <dbReference type="EMBL" id="ADZ70770.1"/>
    </source>
</evidence>
<feature type="region of interest" description="Disordered" evidence="1">
    <location>
        <begin position="687"/>
        <end position="717"/>
    </location>
</feature>
<feature type="region of interest" description="Disordered" evidence="1">
    <location>
        <begin position="735"/>
        <end position="761"/>
    </location>
</feature>
<feature type="region of interest" description="Disordered" evidence="1">
    <location>
        <begin position="275"/>
        <end position="306"/>
    </location>
</feature>
<dbReference type="GO" id="GO:0042834">
    <property type="term" value="F:peptidoglycan binding"/>
    <property type="evidence" value="ECO:0007669"/>
    <property type="project" value="InterPro"/>
</dbReference>
<gene>
    <name evidence="3" type="ordered locus">SL003B_2345</name>
</gene>
<keyword evidence="4" id="KW-1185">Reference proteome</keyword>
<dbReference type="SUPFAM" id="SSF110997">
    <property type="entry name" value="Sporulation related repeat"/>
    <property type="match status" value="1"/>
</dbReference>
<name>F2J0T4_POLGS</name>
<dbReference type="PANTHER" id="PTHR34008:SF2">
    <property type="entry name" value="REPETITIVE PROLINE-RICH CELL WALL PROTEIN 1"/>
    <property type="match status" value="1"/>
</dbReference>
<organism evidence="3 4">
    <name type="scientific">Polymorphum gilvum (strain LMG 25793 / CGMCC 1.9160 / SL003B-26A1)</name>
    <dbReference type="NCBI Taxonomy" id="991905"/>
    <lineage>
        <taxon>Bacteria</taxon>
        <taxon>Pseudomonadati</taxon>
        <taxon>Pseudomonadota</taxon>
        <taxon>Alphaproteobacteria</taxon>
        <taxon>Rhodobacterales</taxon>
        <taxon>Paracoccaceae</taxon>
        <taxon>Polymorphum</taxon>
    </lineage>
</organism>
<dbReference type="Gene3D" id="3.30.70.1070">
    <property type="entry name" value="Sporulation related repeat"/>
    <property type="match status" value="1"/>
</dbReference>
<reference evidence="3 4" key="1">
    <citation type="journal article" date="2011" name="J. Bacteriol.">
        <title>Complete genome sequence of Polymorphum gilvum SL003B-26A1T, a crude oil-degrading bacterium from oil-polluted saline soil.</title>
        <authorList>
            <person name="Li S.G."/>
            <person name="Tang Y.Q."/>
            <person name="Nie Y."/>
            <person name="Cai M."/>
            <person name="Wu X.L."/>
        </authorList>
    </citation>
    <scope>NUCLEOTIDE SEQUENCE [LARGE SCALE GENOMIC DNA]</scope>
    <source>
        <strain evidence="4">LMG 25793 / CGMCC 1.9160 / SL003B-26A1</strain>
    </source>
</reference>
<evidence type="ECO:0000256" key="1">
    <source>
        <dbReference type="SAM" id="MobiDB-lite"/>
    </source>
</evidence>
<dbReference type="Pfam" id="PF05036">
    <property type="entry name" value="SPOR"/>
    <property type="match status" value="1"/>
</dbReference>
<evidence type="ECO:0000313" key="4">
    <source>
        <dbReference type="Proteomes" id="UP000008130"/>
    </source>
</evidence>
<dbReference type="RefSeq" id="WP_013653085.1">
    <property type="nucleotide sequence ID" value="NC_015259.1"/>
</dbReference>
<accession>F2J0T4</accession>
<sequence>MSHRSDYPKSDPYRPADAAGRHQGDSSGGEDPLVELARIVNRNRQAQTADRVQTTDYFAGLEESELLETASAGRGELVGGSEAQRLEPNWPELPSLDELAATAPKALERTPDLFGGWQAPSEAPEQVYEQVGQPVRAPSLDDSLSADLEQSLTAELEDELLGALQASFEPQRTQPDVAQGEAGYDQLAQSVWPAHGEAYGEPGHDQVGHAKSDYVETGYVEADFAELDHVEAGYDAGDHDEGVSGVPRRADAEQNKAAWSPQAHDEIRRWAPRGGVAAAADAPGQTVPDEPAYEEPAYEEPAYEEPAYREAAYEEATYEEPAYEEAAYEDTAYEEPLHAAPAYREPSYREPAAREAVFDDWDLDAPVAPRQPHEAPDIAQQPVATRHPTEPTRGAAADAFADLDDIVGSLFEDEQIPARPAVQQAFKHGATSIEPTVARVTPEPERAPAAPLRGRIEPDIDDMAWPAAAGALPEDAFADEIGEDEDLPPPEGYDLDAVARAMHESDPTLAGAGVLPPHSAIEQSAAPHGTGSRKGLYAAAAVLGLAVVGGATFALMDFSSVDVPSGPPPVISGIEEPLKVFPDETPVEGADRPSKLIYDRVGGTPQPQEERLVLQDTPAPAALPPAPAPAATDEVPVAGPKRVRTLVVRPDGTIISGGEDEGPAENGVRTIDTARVQPQTVPAPVQEAPVAQPDVAAPAPTVAAPPESLTPAPAAPGPALAPAVPALVADGAPAETADVPSVLPRRKPDEGPTRVAAAPAAPAPAVPVGNAPLNLTQPQAAAPAAPAPVAPAPAASGPSVAPGTYMVQITSQRSEDQARAAYEGLQRRFPSILGGQTPVIQAAVLDDRGTFYRVRIPAGSKEAADALCESLKAAGGDCFVRRN</sequence>
<evidence type="ECO:0000259" key="2">
    <source>
        <dbReference type="PROSITE" id="PS51724"/>
    </source>
</evidence>
<protein>
    <submittedName>
        <fullName evidence="3">Proline-rich region</fullName>
    </submittedName>
</protein>
<dbReference type="HOGENOM" id="CLU_335179_0_0_5"/>
<dbReference type="EMBL" id="CP002568">
    <property type="protein sequence ID" value="ADZ70770.1"/>
    <property type="molecule type" value="Genomic_DNA"/>
</dbReference>
<dbReference type="STRING" id="991905.SL003B_2345"/>
<dbReference type="Proteomes" id="UP000008130">
    <property type="component" value="Chromosome"/>
</dbReference>
<dbReference type="AlphaFoldDB" id="F2J0T4"/>
<dbReference type="InterPro" id="IPR036680">
    <property type="entry name" value="SPOR-like_sf"/>
</dbReference>
<dbReference type="InterPro" id="IPR007730">
    <property type="entry name" value="SPOR-like_dom"/>
</dbReference>
<feature type="compositionally biased region" description="Basic and acidic residues" evidence="1">
    <location>
        <begin position="1"/>
        <end position="24"/>
    </location>
</feature>
<feature type="region of interest" description="Disordered" evidence="1">
    <location>
        <begin position="1"/>
        <end position="33"/>
    </location>
</feature>
<dbReference type="PATRIC" id="fig|991905.3.peg.2403"/>
<dbReference type="OrthoDB" id="8479416at2"/>
<feature type="compositionally biased region" description="Low complexity" evidence="1">
    <location>
        <begin position="687"/>
        <end position="706"/>
    </location>
</feature>
<feature type="domain" description="SPOR" evidence="2">
    <location>
        <begin position="799"/>
        <end position="883"/>
    </location>
</feature>
<dbReference type="eggNOG" id="COG3266">
    <property type="taxonomic scope" value="Bacteria"/>
</dbReference>
<proteinExistence type="predicted"/>
<dbReference type="PROSITE" id="PS51724">
    <property type="entry name" value="SPOR"/>
    <property type="match status" value="1"/>
</dbReference>
<feature type="compositionally biased region" description="Low complexity" evidence="1">
    <location>
        <begin position="275"/>
        <end position="290"/>
    </location>
</feature>
<feature type="region of interest" description="Disordered" evidence="1">
    <location>
        <begin position="72"/>
        <end position="93"/>
    </location>
</feature>
<feature type="compositionally biased region" description="Acidic residues" evidence="1">
    <location>
        <begin position="291"/>
        <end position="303"/>
    </location>
</feature>
<dbReference type="PANTHER" id="PTHR34008">
    <property type="entry name" value="REPETITIVE PROLINE-RICH CELL WALL PROTEIN 1"/>
    <property type="match status" value="1"/>
</dbReference>